<dbReference type="Proteomes" id="UP000001007">
    <property type="component" value="Chromosome"/>
</dbReference>
<dbReference type="AlphaFoldDB" id="Q8KAR8"/>
<dbReference type="Pfam" id="PF02230">
    <property type="entry name" value="Abhydrolase_2"/>
    <property type="match status" value="1"/>
</dbReference>
<dbReference type="HOGENOM" id="CLU_1248804_0_0_10"/>
<dbReference type="eggNOG" id="COG0400">
    <property type="taxonomic scope" value="Bacteria"/>
</dbReference>
<dbReference type="InterPro" id="IPR029058">
    <property type="entry name" value="AB_hydrolase_fold"/>
</dbReference>
<sequence length="228" mass="25310">MQTRDRLFLPRDSMNEYYLETTVSGCYLVESPPGSGPFPLLAGFHGYGQTAEDELELLRNIPGSDRWIRLPIEALHPFINAKGQPGSSWMTRRDRDRRIAENVRYVDAVIGRVMAEQPVDGRLVLHGFSQGAGMACRTAVLGCHPVVGVMLLGGDIPPEIADCSRMRAVHIGRGDRDRFYPQKRFEADVARLREAGIEPVVSQFRGGHGPTAEYFDAAGRFLNKIGRG</sequence>
<dbReference type="ESTHER" id="chlte-CT2087">
    <property type="family name" value="LYsophospholipase_carboxylesterase"/>
</dbReference>
<dbReference type="SUPFAM" id="SSF53474">
    <property type="entry name" value="alpha/beta-Hydrolases"/>
    <property type="match status" value="1"/>
</dbReference>
<keyword evidence="3" id="KW-1185">Reference proteome</keyword>
<proteinExistence type="predicted"/>
<reference evidence="2 3" key="1">
    <citation type="journal article" date="2002" name="Proc. Natl. Acad. Sci. U.S.A.">
        <title>The complete genome sequence of Chlorobium tepidum TLS, a photosynthetic, anaerobic, green-sulfur bacterium.</title>
        <authorList>
            <person name="Eisen J.A."/>
            <person name="Nelson K.E."/>
            <person name="Paulsen I.T."/>
            <person name="Heidelberg J.F."/>
            <person name="Wu M."/>
            <person name="Dodson R.J."/>
            <person name="Deboy R."/>
            <person name="Gwinn M.L."/>
            <person name="Nelson W.C."/>
            <person name="Haft D.H."/>
            <person name="Hickey E.K."/>
            <person name="Peterson J.D."/>
            <person name="Durkin A.S."/>
            <person name="Kolonay J.L."/>
            <person name="Yang F."/>
            <person name="Holt I."/>
            <person name="Umayam L.A."/>
            <person name="Mason T."/>
            <person name="Brenner M."/>
            <person name="Shea T.P."/>
            <person name="Parksey D."/>
            <person name="Nierman W.C."/>
            <person name="Feldblyum T.V."/>
            <person name="Hansen C.L."/>
            <person name="Craven M.B."/>
            <person name="Radune D."/>
            <person name="Vamathevan J."/>
            <person name="Khouri H."/>
            <person name="White O."/>
            <person name="Gruber T.M."/>
            <person name="Ketchum K.A."/>
            <person name="Venter J.C."/>
            <person name="Tettelin H."/>
            <person name="Bryant D.A."/>
            <person name="Fraser C.M."/>
        </authorList>
    </citation>
    <scope>NUCLEOTIDE SEQUENCE [LARGE SCALE GENOMIC DNA]</scope>
    <source>
        <strain evidence="3">ATCC 49652 / DSM 12025 / NBRC 103806 / TLS</strain>
    </source>
</reference>
<dbReference type="GO" id="GO:0016787">
    <property type="term" value="F:hydrolase activity"/>
    <property type="evidence" value="ECO:0007669"/>
    <property type="project" value="InterPro"/>
</dbReference>
<feature type="domain" description="Phospholipase/carboxylesterase/thioesterase" evidence="1">
    <location>
        <begin position="93"/>
        <end position="162"/>
    </location>
</feature>
<dbReference type="KEGG" id="cte:CT2087"/>
<evidence type="ECO:0000313" key="3">
    <source>
        <dbReference type="Proteomes" id="UP000001007"/>
    </source>
</evidence>
<dbReference type="EMBL" id="AE006470">
    <property type="protein sequence ID" value="AAM73304.1"/>
    <property type="molecule type" value="Genomic_DNA"/>
</dbReference>
<dbReference type="STRING" id="194439.CT2087"/>
<protein>
    <submittedName>
        <fullName evidence="2">Esterase/lipase, putative</fullName>
    </submittedName>
</protein>
<dbReference type="Gene3D" id="3.40.50.1820">
    <property type="entry name" value="alpha/beta hydrolase"/>
    <property type="match status" value="1"/>
</dbReference>
<organism evidence="2 3">
    <name type="scientific">Chlorobaculum tepidum (strain ATCC 49652 / DSM 12025 / NBRC 103806 / TLS)</name>
    <name type="common">Chlorobium tepidum</name>
    <dbReference type="NCBI Taxonomy" id="194439"/>
    <lineage>
        <taxon>Bacteria</taxon>
        <taxon>Pseudomonadati</taxon>
        <taxon>Chlorobiota</taxon>
        <taxon>Chlorobiia</taxon>
        <taxon>Chlorobiales</taxon>
        <taxon>Chlorobiaceae</taxon>
        <taxon>Chlorobaculum</taxon>
    </lineage>
</organism>
<accession>Q8KAR8</accession>
<dbReference type="InterPro" id="IPR003140">
    <property type="entry name" value="PLipase/COase/thioEstase"/>
</dbReference>
<dbReference type="OrthoDB" id="595091at2"/>
<name>Q8KAR8_CHLTE</name>
<dbReference type="EnsemblBacteria" id="AAM73304">
    <property type="protein sequence ID" value="AAM73304"/>
    <property type="gene ID" value="CT2087"/>
</dbReference>
<evidence type="ECO:0000259" key="1">
    <source>
        <dbReference type="Pfam" id="PF02230"/>
    </source>
</evidence>
<evidence type="ECO:0000313" key="2">
    <source>
        <dbReference type="EMBL" id="AAM73304.1"/>
    </source>
</evidence>
<gene>
    <name evidence="2" type="ordered locus">CT2087</name>
</gene>